<keyword evidence="5 11" id="KW-0067">ATP-binding</keyword>
<dbReference type="PANTHER" id="PTHR11070">
    <property type="entry name" value="UVRD / RECB / PCRA DNA HELICASE FAMILY MEMBER"/>
    <property type="match status" value="1"/>
</dbReference>
<dbReference type="EMBL" id="JACOQH010000002">
    <property type="protein sequence ID" value="MBC5753041.1"/>
    <property type="molecule type" value="Genomic_DNA"/>
</dbReference>
<dbReference type="PROSITE" id="PS51198">
    <property type="entry name" value="UVRD_HELICASE_ATP_BIND"/>
    <property type="match status" value="1"/>
</dbReference>
<keyword evidence="6" id="KW-0238">DNA-binding</keyword>
<keyword evidence="2 11" id="KW-0547">Nucleotide-binding</keyword>
<organism evidence="14 15">
    <name type="scientific">Roseburia yibonii</name>
    <dbReference type="NCBI Taxonomy" id="2763063"/>
    <lineage>
        <taxon>Bacteria</taxon>
        <taxon>Bacillati</taxon>
        <taxon>Bacillota</taxon>
        <taxon>Clostridia</taxon>
        <taxon>Lachnospirales</taxon>
        <taxon>Lachnospiraceae</taxon>
        <taxon>Roseburia</taxon>
    </lineage>
</organism>
<evidence type="ECO:0000313" key="14">
    <source>
        <dbReference type="EMBL" id="MBC5753041.1"/>
    </source>
</evidence>
<comment type="similarity">
    <text evidence="1">Belongs to the helicase family. UvrD subfamily.</text>
</comment>
<keyword evidence="15" id="KW-1185">Reference proteome</keyword>
<dbReference type="InterPro" id="IPR027417">
    <property type="entry name" value="P-loop_NTPase"/>
</dbReference>
<protein>
    <recommendedName>
        <fullName evidence="9">DNA 3'-5' helicase</fullName>
        <ecNumber evidence="9">5.6.2.4</ecNumber>
    </recommendedName>
</protein>
<evidence type="ECO:0000256" key="8">
    <source>
        <dbReference type="ARBA" id="ARBA00034617"/>
    </source>
</evidence>
<evidence type="ECO:0000313" key="15">
    <source>
        <dbReference type="Proteomes" id="UP000621540"/>
    </source>
</evidence>
<dbReference type="RefSeq" id="WP_186981665.1">
    <property type="nucleotide sequence ID" value="NZ_JACOQH010000002.1"/>
</dbReference>
<sequence>MEFSRSQTEAIEHKDGPALILAGPGSGKTAVITERTSRLITEHGVDPSRILVITFTRAAAREMEERFIRRMGKKYPVTFGTFHAVFFTVLKYAYHFHAGNIIKEDVKYQYMREIVAHMGLEYDDEAEFLSSLFGEISMVKNAGVALENYYSSNLPEHVFRKIYRAYDEKLRRNRLLDFDDMLVYTYELFSERKDILSAWQKKYRYILIDEFQDINKLQFDIMKMLALPENNLFVVGDDDQSIYRFRGARPEIMLHFDKDYPNAKKIVLKENYRSTANIVDASLRLIGHNTERFQKEIHAAGSSGAAVEFAVFEDQRAENRKIIEEIRDHVEGSGMYSDIAILFRTNTQPRLLMEQLMDYDIPFVTRDNIPNLYEHWIAKDIFAYIYMAQGSRTRKNFLQIMNRPKRYISRENVDEEEIAFEVLLDIYRDKPWIAERIEKMEYDLKVIGRITPFAAINYIRQSVGYDDFCREYADYRRISEEELLEKLDELQEGAKGYRDFDEWFTHIEEYTEELKRQSEKQRKNKNGVLLATLHSAKGLEFQKVYIVDVNEGVMPYKKAVLEADIEEERRMFYVGITRAREKLKLCSVKKLNNHETEISRFIREMNETGD</sequence>
<dbReference type="Gene3D" id="1.10.10.160">
    <property type="match status" value="1"/>
</dbReference>
<feature type="domain" description="UvrD-like helicase C-terminal" evidence="13">
    <location>
        <begin position="276"/>
        <end position="538"/>
    </location>
</feature>
<dbReference type="CDD" id="cd18807">
    <property type="entry name" value="SF1_C_UvrD"/>
    <property type="match status" value="1"/>
</dbReference>
<evidence type="ECO:0000256" key="2">
    <source>
        <dbReference type="ARBA" id="ARBA00022741"/>
    </source>
</evidence>
<feature type="domain" description="UvrD-like helicase ATP-binding" evidence="12">
    <location>
        <begin position="1"/>
        <end position="275"/>
    </location>
</feature>
<comment type="catalytic activity">
    <reaction evidence="8">
        <text>Couples ATP hydrolysis with the unwinding of duplex DNA by translocating in the 3'-5' direction.</text>
        <dbReference type="EC" id="5.6.2.4"/>
    </reaction>
</comment>
<accession>A0ABR7I7W7</accession>
<evidence type="ECO:0000256" key="3">
    <source>
        <dbReference type="ARBA" id="ARBA00022801"/>
    </source>
</evidence>
<dbReference type="Gene3D" id="3.40.50.300">
    <property type="entry name" value="P-loop containing nucleotide triphosphate hydrolases"/>
    <property type="match status" value="2"/>
</dbReference>
<dbReference type="InterPro" id="IPR014016">
    <property type="entry name" value="UvrD-like_ATP-bd"/>
</dbReference>
<evidence type="ECO:0000256" key="10">
    <source>
        <dbReference type="ARBA" id="ARBA00048988"/>
    </source>
</evidence>
<feature type="binding site" evidence="11">
    <location>
        <begin position="22"/>
        <end position="29"/>
    </location>
    <ligand>
        <name>ATP</name>
        <dbReference type="ChEBI" id="CHEBI:30616"/>
    </ligand>
</feature>
<evidence type="ECO:0000256" key="11">
    <source>
        <dbReference type="PROSITE-ProRule" id="PRU00560"/>
    </source>
</evidence>
<comment type="caution">
    <text evidence="14">The sequence shown here is derived from an EMBL/GenBank/DDBJ whole genome shotgun (WGS) entry which is preliminary data.</text>
</comment>
<dbReference type="InterPro" id="IPR000212">
    <property type="entry name" value="DNA_helicase_UvrD/REP"/>
</dbReference>
<dbReference type="Proteomes" id="UP000621540">
    <property type="component" value="Unassembled WGS sequence"/>
</dbReference>
<dbReference type="InterPro" id="IPR014017">
    <property type="entry name" value="DNA_helicase_UvrD-like_C"/>
</dbReference>
<dbReference type="Gene3D" id="1.10.486.10">
    <property type="entry name" value="PCRA, domain 4"/>
    <property type="match status" value="1"/>
</dbReference>
<dbReference type="PROSITE" id="PS51217">
    <property type="entry name" value="UVRD_HELICASE_CTER"/>
    <property type="match status" value="1"/>
</dbReference>
<name>A0ABR7I7W7_9FIRM</name>
<proteinExistence type="inferred from homology"/>
<evidence type="ECO:0000259" key="13">
    <source>
        <dbReference type="PROSITE" id="PS51217"/>
    </source>
</evidence>
<dbReference type="InterPro" id="IPR013986">
    <property type="entry name" value="DExx_box_DNA_helicase_dom_sf"/>
</dbReference>
<dbReference type="GO" id="GO:0004386">
    <property type="term" value="F:helicase activity"/>
    <property type="evidence" value="ECO:0007669"/>
    <property type="project" value="UniProtKB-KW"/>
</dbReference>
<evidence type="ECO:0000256" key="1">
    <source>
        <dbReference type="ARBA" id="ARBA00009922"/>
    </source>
</evidence>
<dbReference type="CDD" id="cd17932">
    <property type="entry name" value="DEXQc_UvrD"/>
    <property type="match status" value="1"/>
</dbReference>
<gene>
    <name evidence="14" type="ORF">H8Z76_03200</name>
</gene>
<evidence type="ECO:0000256" key="5">
    <source>
        <dbReference type="ARBA" id="ARBA00022840"/>
    </source>
</evidence>
<dbReference type="Pfam" id="PF00580">
    <property type="entry name" value="UvrD-helicase"/>
    <property type="match status" value="1"/>
</dbReference>
<dbReference type="SUPFAM" id="SSF52540">
    <property type="entry name" value="P-loop containing nucleoside triphosphate hydrolases"/>
    <property type="match status" value="1"/>
</dbReference>
<reference evidence="14 15" key="1">
    <citation type="submission" date="2020-08" db="EMBL/GenBank/DDBJ databases">
        <title>Genome public.</title>
        <authorList>
            <person name="Liu C."/>
            <person name="Sun Q."/>
        </authorList>
    </citation>
    <scope>NUCLEOTIDE SEQUENCE [LARGE SCALE GENOMIC DNA]</scope>
    <source>
        <strain evidence="14 15">BX0805</strain>
    </source>
</reference>
<dbReference type="EC" id="5.6.2.4" evidence="9"/>
<evidence type="ECO:0000256" key="9">
    <source>
        <dbReference type="ARBA" id="ARBA00034808"/>
    </source>
</evidence>
<keyword evidence="3 11" id="KW-0378">Hydrolase</keyword>
<evidence type="ECO:0000256" key="4">
    <source>
        <dbReference type="ARBA" id="ARBA00022806"/>
    </source>
</evidence>
<comment type="catalytic activity">
    <reaction evidence="10">
        <text>ATP + H2O = ADP + phosphate + H(+)</text>
        <dbReference type="Rhea" id="RHEA:13065"/>
        <dbReference type="ChEBI" id="CHEBI:15377"/>
        <dbReference type="ChEBI" id="CHEBI:15378"/>
        <dbReference type="ChEBI" id="CHEBI:30616"/>
        <dbReference type="ChEBI" id="CHEBI:43474"/>
        <dbReference type="ChEBI" id="CHEBI:456216"/>
        <dbReference type="EC" id="5.6.2.4"/>
    </reaction>
</comment>
<evidence type="ECO:0000259" key="12">
    <source>
        <dbReference type="PROSITE" id="PS51198"/>
    </source>
</evidence>
<dbReference type="PANTHER" id="PTHR11070:SF2">
    <property type="entry name" value="ATP-DEPENDENT DNA HELICASE SRS2"/>
    <property type="match status" value="1"/>
</dbReference>
<keyword evidence="4 11" id="KW-0347">Helicase</keyword>
<evidence type="ECO:0000256" key="7">
    <source>
        <dbReference type="ARBA" id="ARBA00023235"/>
    </source>
</evidence>
<dbReference type="Pfam" id="PF13361">
    <property type="entry name" value="UvrD_C"/>
    <property type="match status" value="1"/>
</dbReference>
<evidence type="ECO:0000256" key="6">
    <source>
        <dbReference type="ARBA" id="ARBA00023125"/>
    </source>
</evidence>
<keyword evidence="7" id="KW-0413">Isomerase</keyword>